<reference evidence="8" key="1">
    <citation type="journal article" date="2014" name="Front. Microbiol.">
        <title>High frequency of phylogenetically diverse reductive dehalogenase-homologous genes in deep subseafloor sedimentary metagenomes.</title>
        <authorList>
            <person name="Kawai M."/>
            <person name="Futagami T."/>
            <person name="Toyoda A."/>
            <person name="Takaki Y."/>
            <person name="Nishi S."/>
            <person name="Hori S."/>
            <person name="Arai W."/>
            <person name="Tsubouchi T."/>
            <person name="Morono Y."/>
            <person name="Uchiyama I."/>
            <person name="Ito T."/>
            <person name="Fujiyama A."/>
            <person name="Inagaki F."/>
            <person name="Takami H."/>
        </authorList>
    </citation>
    <scope>NUCLEOTIDE SEQUENCE</scope>
    <source>
        <strain evidence="8">Expedition CK06-06</strain>
    </source>
</reference>
<evidence type="ECO:0000256" key="5">
    <source>
        <dbReference type="ARBA" id="ARBA00022989"/>
    </source>
</evidence>
<dbReference type="EMBL" id="BARW01024389">
    <property type="protein sequence ID" value="GAI91275.1"/>
    <property type="molecule type" value="Genomic_DNA"/>
</dbReference>
<dbReference type="PANTHER" id="PTHR33281">
    <property type="entry name" value="UPF0187 PROTEIN YNEE"/>
    <property type="match status" value="1"/>
</dbReference>
<dbReference type="InterPro" id="IPR044669">
    <property type="entry name" value="YneE/VCCN1/2-like"/>
</dbReference>
<evidence type="ECO:0000256" key="6">
    <source>
        <dbReference type="ARBA" id="ARBA00023065"/>
    </source>
</evidence>
<keyword evidence="3" id="KW-1003">Cell membrane</keyword>
<evidence type="ECO:0000256" key="1">
    <source>
        <dbReference type="ARBA" id="ARBA00004651"/>
    </source>
</evidence>
<organism evidence="8">
    <name type="scientific">marine sediment metagenome</name>
    <dbReference type="NCBI Taxonomy" id="412755"/>
    <lineage>
        <taxon>unclassified sequences</taxon>
        <taxon>metagenomes</taxon>
        <taxon>ecological metagenomes</taxon>
    </lineage>
</organism>
<dbReference type="AlphaFoldDB" id="X1TUN2"/>
<proteinExistence type="predicted"/>
<evidence type="ECO:0000256" key="4">
    <source>
        <dbReference type="ARBA" id="ARBA00022692"/>
    </source>
</evidence>
<comment type="caution">
    <text evidence="8">The sequence shown here is derived from an EMBL/GenBank/DDBJ whole genome shotgun (WGS) entry which is preliminary data.</text>
</comment>
<gene>
    <name evidence="8" type="ORF">S12H4_40213</name>
</gene>
<keyword evidence="2" id="KW-0813">Transport</keyword>
<dbReference type="PANTHER" id="PTHR33281:SF19">
    <property type="entry name" value="VOLTAGE-DEPENDENT ANION CHANNEL-FORMING PROTEIN YNEE"/>
    <property type="match status" value="1"/>
</dbReference>
<name>X1TUN2_9ZZZZ</name>
<keyword evidence="6" id="KW-0406">Ion transport</keyword>
<dbReference type="Pfam" id="PF25539">
    <property type="entry name" value="Bestrophin_2"/>
    <property type="match status" value="1"/>
</dbReference>
<sequence length="67" mass="7500">MALGFEVEGIEYPITEAALTVGTGLLLGMRLNFAYDRWWEARKLWGTLVNVSRNLAVKTSAFVRPAK</sequence>
<dbReference type="GO" id="GO:0005886">
    <property type="term" value="C:plasma membrane"/>
    <property type="evidence" value="ECO:0007669"/>
    <property type="project" value="UniProtKB-SubCell"/>
</dbReference>
<keyword evidence="4" id="KW-0812">Transmembrane</keyword>
<evidence type="ECO:0000256" key="2">
    <source>
        <dbReference type="ARBA" id="ARBA00022448"/>
    </source>
</evidence>
<evidence type="ECO:0000256" key="7">
    <source>
        <dbReference type="ARBA" id="ARBA00023136"/>
    </source>
</evidence>
<comment type="subcellular location">
    <subcellularLocation>
        <location evidence="1">Cell membrane</location>
        <topology evidence="1">Multi-pass membrane protein</topology>
    </subcellularLocation>
</comment>
<dbReference type="GO" id="GO:0005254">
    <property type="term" value="F:chloride channel activity"/>
    <property type="evidence" value="ECO:0007669"/>
    <property type="project" value="InterPro"/>
</dbReference>
<protein>
    <submittedName>
        <fullName evidence="8">Uncharacterized protein</fullName>
    </submittedName>
</protein>
<feature type="non-terminal residue" evidence="8">
    <location>
        <position position="67"/>
    </location>
</feature>
<evidence type="ECO:0000256" key="3">
    <source>
        <dbReference type="ARBA" id="ARBA00022475"/>
    </source>
</evidence>
<accession>X1TUN2</accession>
<keyword evidence="7" id="KW-0472">Membrane</keyword>
<keyword evidence="5" id="KW-1133">Transmembrane helix</keyword>
<evidence type="ECO:0000313" key="8">
    <source>
        <dbReference type="EMBL" id="GAI91275.1"/>
    </source>
</evidence>